<protein>
    <submittedName>
        <fullName evidence="9">FtsQ-type POTRA domain-containing protein</fullName>
    </submittedName>
</protein>
<dbReference type="PANTHER" id="PTHR37820">
    <property type="entry name" value="CELL DIVISION PROTEIN DIVIB"/>
    <property type="match status" value="1"/>
</dbReference>
<evidence type="ECO:0000313" key="10">
    <source>
        <dbReference type="Proteomes" id="UP000723714"/>
    </source>
</evidence>
<feature type="region of interest" description="Disordered" evidence="6">
    <location>
        <begin position="1"/>
        <end position="30"/>
    </location>
</feature>
<evidence type="ECO:0000259" key="8">
    <source>
        <dbReference type="Pfam" id="PF08478"/>
    </source>
</evidence>
<keyword evidence="1" id="KW-1003">Cell membrane</keyword>
<dbReference type="RefSeq" id="WP_216242935.1">
    <property type="nucleotide sequence ID" value="NZ_JABACJ020000014.1"/>
</dbReference>
<reference evidence="9 10" key="1">
    <citation type="submission" date="2021-06" db="EMBL/GenBank/DDBJ databases">
        <title>Faecalicatena sp. nov. isolated from porcine feces.</title>
        <authorList>
            <person name="Oh B.S."/>
            <person name="Lee J.H."/>
        </authorList>
    </citation>
    <scope>NUCLEOTIDE SEQUENCE [LARGE SCALE GENOMIC DNA]</scope>
    <source>
        <strain evidence="9 10">AGMB00832</strain>
    </source>
</reference>
<name>A0ABS6D5T8_9FIRM</name>
<dbReference type="PANTHER" id="PTHR37820:SF1">
    <property type="entry name" value="CELL DIVISION PROTEIN FTSQ"/>
    <property type="match status" value="1"/>
</dbReference>
<evidence type="ECO:0000256" key="5">
    <source>
        <dbReference type="ARBA" id="ARBA00023306"/>
    </source>
</evidence>
<feature type="compositionally biased region" description="Basic residues" evidence="6">
    <location>
        <begin position="1"/>
        <end position="25"/>
    </location>
</feature>
<evidence type="ECO:0000256" key="6">
    <source>
        <dbReference type="SAM" id="MobiDB-lite"/>
    </source>
</evidence>
<dbReference type="Proteomes" id="UP000723714">
    <property type="component" value="Unassembled WGS sequence"/>
</dbReference>
<keyword evidence="4 7" id="KW-1133">Transmembrane helix</keyword>
<evidence type="ECO:0000256" key="7">
    <source>
        <dbReference type="SAM" id="Phobius"/>
    </source>
</evidence>
<dbReference type="InterPro" id="IPR050487">
    <property type="entry name" value="FtsQ_DivIB"/>
</dbReference>
<organism evidence="9 10">
    <name type="scientific">Faecalicatena faecalis</name>
    <dbReference type="NCBI Taxonomy" id="2726362"/>
    <lineage>
        <taxon>Bacteria</taxon>
        <taxon>Bacillati</taxon>
        <taxon>Bacillota</taxon>
        <taxon>Clostridia</taxon>
        <taxon>Lachnospirales</taxon>
        <taxon>Lachnospiraceae</taxon>
        <taxon>Faecalicatena</taxon>
    </lineage>
</organism>
<evidence type="ECO:0000256" key="2">
    <source>
        <dbReference type="ARBA" id="ARBA00022618"/>
    </source>
</evidence>
<gene>
    <name evidence="9" type="ORF">HGO97_014225</name>
</gene>
<keyword evidence="3 7" id="KW-0812">Transmembrane</keyword>
<keyword evidence="2" id="KW-0132">Cell division</keyword>
<feature type="transmembrane region" description="Helical" evidence="7">
    <location>
        <begin position="59"/>
        <end position="81"/>
    </location>
</feature>
<accession>A0ABS6D5T8</accession>
<keyword evidence="7" id="KW-0472">Membrane</keyword>
<evidence type="ECO:0000256" key="4">
    <source>
        <dbReference type="ARBA" id="ARBA00022989"/>
    </source>
</evidence>
<evidence type="ECO:0000256" key="3">
    <source>
        <dbReference type="ARBA" id="ARBA00022692"/>
    </source>
</evidence>
<feature type="region of interest" description="Disordered" evidence="6">
    <location>
        <begin position="293"/>
        <end position="377"/>
    </location>
</feature>
<dbReference type="Pfam" id="PF08478">
    <property type="entry name" value="POTRA_1"/>
    <property type="match status" value="1"/>
</dbReference>
<feature type="domain" description="POTRA" evidence="8">
    <location>
        <begin position="81"/>
        <end position="149"/>
    </location>
</feature>
<dbReference type="EMBL" id="JABACJ020000014">
    <property type="protein sequence ID" value="MBU3876965.1"/>
    <property type="molecule type" value="Genomic_DNA"/>
</dbReference>
<keyword evidence="5" id="KW-0131">Cell cycle</keyword>
<feature type="compositionally biased region" description="Basic and acidic residues" evidence="6">
    <location>
        <begin position="293"/>
        <end position="317"/>
    </location>
</feature>
<feature type="compositionally biased region" description="Low complexity" evidence="6">
    <location>
        <begin position="360"/>
        <end position="370"/>
    </location>
</feature>
<keyword evidence="10" id="KW-1185">Reference proteome</keyword>
<evidence type="ECO:0000313" key="9">
    <source>
        <dbReference type="EMBL" id="MBU3876965.1"/>
    </source>
</evidence>
<dbReference type="InterPro" id="IPR013685">
    <property type="entry name" value="POTRA_FtsQ_type"/>
</dbReference>
<evidence type="ECO:0000256" key="1">
    <source>
        <dbReference type="ARBA" id="ARBA00022475"/>
    </source>
</evidence>
<sequence length="377" mass="43219">MRRSKKTGKQSQRQHKSQSRNQRRREKYEEFDDEAYINEVLYKEGYRPPERKKKKRQGVFLGLLTFVLGIVILVFAFLLLFHVQKIEVKGNKYCTDNAVINWYREEKYAMNSAYAWWKFNHTDVEQLPVVESSKVTLKAPWSIRITVKEKEITGYIDYKDQYLYFDKDGTALLKTSEKLDGAAYIEGMNIDESKVKLGKVLPVSDKKFFKRIVEISQLLVKYKLNPDRVTSSGSELNLYFGKVEVLLGKSNYEERLAQVSPILEKLKEKYPDKEGTLHLENFEVSDKAIRFVPKSAEDKEKEKAEGKNDKDTSRDSEGQENQSGDPDGGTEASDGSDGSTQDADDTNDAQTGDSQDSGWQDEQSGISDSGSQDDQEW</sequence>
<comment type="caution">
    <text evidence="9">The sequence shown here is derived from an EMBL/GenBank/DDBJ whole genome shotgun (WGS) entry which is preliminary data.</text>
</comment>
<proteinExistence type="predicted"/>